<dbReference type="PROSITE" id="PS00485">
    <property type="entry name" value="A_DEAMINASE"/>
    <property type="match status" value="1"/>
</dbReference>
<feature type="region of interest" description="Disordered" evidence="11">
    <location>
        <begin position="76"/>
        <end position="102"/>
    </location>
</feature>
<comment type="caution">
    <text evidence="12">The sequence shown here is derived from an EMBL/GenBank/DDBJ whole genome shotgun (WGS) entry which is preliminary data.</text>
</comment>
<dbReference type="OrthoDB" id="1723809at2759"/>
<comment type="pathway">
    <text evidence="2">Purine metabolism; IMP biosynthesis via salvage pathway; IMP from AMP: step 1/1.</text>
</comment>
<keyword evidence="13" id="KW-1185">Reference proteome</keyword>
<dbReference type="AlphaFoldDB" id="A0A8H7RTN2"/>
<keyword evidence="6" id="KW-0378">Hydrolase</keyword>
<dbReference type="SUPFAM" id="SSF51556">
    <property type="entry name" value="Metallo-dependent hydrolases"/>
    <property type="match status" value="1"/>
</dbReference>
<dbReference type="Gene3D" id="4.10.800.20">
    <property type="match status" value="1"/>
</dbReference>
<keyword evidence="7" id="KW-0862">Zinc</keyword>
<accession>A0A8H7RTN2</accession>
<keyword evidence="8" id="KW-0546">Nucleotide metabolism</keyword>
<dbReference type="PANTHER" id="PTHR11359:SF0">
    <property type="entry name" value="AMP DEAMINASE"/>
    <property type="match status" value="1"/>
</dbReference>
<organism evidence="12 13">
    <name type="scientific">Circinella minor</name>
    <dbReference type="NCBI Taxonomy" id="1195481"/>
    <lineage>
        <taxon>Eukaryota</taxon>
        <taxon>Fungi</taxon>
        <taxon>Fungi incertae sedis</taxon>
        <taxon>Mucoromycota</taxon>
        <taxon>Mucoromycotina</taxon>
        <taxon>Mucoromycetes</taxon>
        <taxon>Mucorales</taxon>
        <taxon>Lichtheimiaceae</taxon>
        <taxon>Circinella</taxon>
    </lineage>
</organism>
<evidence type="ECO:0000256" key="9">
    <source>
        <dbReference type="ARBA" id="ARBA00072037"/>
    </source>
</evidence>
<evidence type="ECO:0000313" key="13">
    <source>
        <dbReference type="Proteomes" id="UP000646827"/>
    </source>
</evidence>
<comment type="cofactor">
    <cofactor evidence="1">
        <name>Zn(2+)</name>
        <dbReference type="ChEBI" id="CHEBI:29105"/>
    </cofactor>
</comment>
<evidence type="ECO:0000256" key="5">
    <source>
        <dbReference type="ARBA" id="ARBA00022723"/>
    </source>
</evidence>
<dbReference type="InterPro" id="IPR006650">
    <property type="entry name" value="A/AMP_deam_AS"/>
</dbReference>
<feature type="region of interest" description="Disordered" evidence="11">
    <location>
        <begin position="683"/>
        <end position="712"/>
    </location>
</feature>
<dbReference type="NCBIfam" id="TIGR01429">
    <property type="entry name" value="AMP_deaminase"/>
    <property type="match status" value="1"/>
</dbReference>
<dbReference type="FunFam" id="3.20.20.140:FF:000035">
    <property type="entry name" value="Probable amp deaminase"/>
    <property type="match status" value="1"/>
</dbReference>
<name>A0A8H7RTN2_9FUNG</name>
<evidence type="ECO:0000256" key="11">
    <source>
        <dbReference type="SAM" id="MobiDB-lite"/>
    </source>
</evidence>
<feature type="non-terminal residue" evidence="12">
    <location>
        <position position="1"/>
    </location>
</feature>
<dbReference type="GO" id="GO:0046872">
    <property type="term" value="F:metal ion binding"/>
    <property type="evidence" value="ECO:0007669"/>
    <property type="project" value="UniProtKB-KW"/>
</dbReference>
<sequence length="712" mass="82605">MTISSPTSEATNSFPAANTSIENNSSYGEYAGGGLFSSVTNTTQDIGVVDDLQKVYEKLHTCLDIREKYINRSRQRFEDDPRNKDDWKIYPSGESTADSPAAVGNSFSIEECEIPGDHELFIFISDCCIIIYFSDGPTQSLSLRRLQYLEGKWKMYKLVNEYEELVDSKRTPHRDFYNVRKVDTHIHQDSSMTQMHLLRFMKTKLKQHPDEIVLYEDGKHSTLKEVFEQLNLTSHDLSIDTLDTYAHRDSFDRFDNFLRHFNPIGQSKLRDIFMGTDSYNNGKYLAEITREMIFDLEVTRYQNVEPRLTILGTSKDEWDKLAKWVINHKLFSSNVRWLVQVPRIYQVHKGANVINSFHDMVQNIFEPLFEVTKDPSTHPELHVLLQRVVGFDSVDDESLSEEKLSLNNFPTPDEWNSKENPPYSYYIYYMYANIASLNNWRKARDFGTFTFRPHSGEAGDIEHLASAFLTSFGINHGILLQKTPVLQYLYYLAQIGIAMAPLSNNALFLTYDRNPFHEFFQRGLKVSLSTDDPLQFHFTRDPLLEEYGVAAQIWKLSSADMCELARNSVIQSGWENSIKEEWIGKNWHKKGVEGNDMKKTNIPDIRIKHREEALLNELDTLRRYAPRGPADVTHAVEVGVLRQDMLGAAILRSDLEWQQDVHYFEGFRKPNGKRAMYEGNARKRVREEDKVQNEIKKQHVINSKTKELDDEQ</sequence>
<dbReference type="FunFam" id="4.10.800.20:FF:000001">
    <property type="entry name" value="AMP deaminase"/>
    <property type="match status" value="1"/>
</dbReference>
<dbReference type="GO" id="GO:0003876">
    <property type="term" value="F:AMP deaminase activity"/>
    <property type="evidence" value="ECO:0007669"/>
    <property type="project" value="UniProtKB-EC"/>
</dbReference>
<comment type="similarity">
    <text evidence="3">Belongs to the metallo-dependent hydrolases superfamily. Adenosine and AMP deaminases family.</text>
</comment>
<evidence type="ECO:0000256" key="8">
    <source>
        <dbReference type="ARBA" id="ARBA00023080"/>
    </source>
</evidence>
<dbReference type="GO" id="GO:0032264">
    <property type="term" value="P:IMP salvage"/>
    <property type="evidence" value="ECO:0007669"/>
    <property type="project" value="UniProtKB-UniPathway"/>
</dbReference>
<dbReference type="PANTHER" id="PTHR11359">
    <property type="entry name" value="AMP DEAMINASE"/>
    <property type="match status" value="1"/>
</dbReference>
<reference evidence="12 13" key="1">
    <citation type="submission" date="2020-12" db="EMBL/GenBank/DDBJ databases">
        <title>Metabolic potential, ecology and presence of endohyphal bacteria is reflected in genomic diversity of Mucoromycotina.</title>
        <authorList>
            <person name="Muszewska A."/>
            <person name="Okrasinska A."/>
            <person name="Steczkiewicz K."/>
            <person name="Drgas O."/>
            <person name="Orlowska M."/>
            <person name="Perlinska-Lenart U."/>
            <person name="Aleksandrzak-Piekarczyk T."/>
            <person name="Szatraj K."/>
            <person name="Zielenkiewicz U."/>
            <person name="Pilsyk S."/>
            <person name="Malc E."/>
            <person name="Mieczkowski P."/>
            <person name="Kruszewska J.S."/>
            <person name="Biernat P."/>
            <person name="Pawlowska J."/>
        </authorList>
    </citation>
    <scope>NUCLEOTIDE SEQUENCE [LARGE SCALE GENOMIC DNA]</scope>
    <source>
        <strain evidence="12 13">CBS 142.35</strain>
    </source>
</reference>
<gene>
    <name evidence="12" type="ORF">INT45_001427</name>
</gene>
<evidence type="ECO:0000256" key="1">
    <source>
        <dbReference type="ARBA" id="ARBA00001947"/>
    </source>
</evidence>
<evidence type="ECO:0000256" key="2">
    <source>
        <dbReference type="ARBA" id="ARBA00004955"/>
    </source>
</evidence>
<feature type="compositionally biased region" description="Basic and acidic residues" evidence="11">
    <location>
        <begin position="76"/>
        <end position="88"/>
    </location>
</feature>
<evidence type="ECO:0000256" key="6">
    <source>
        <dbReference type="ARBA" id="ARBA00022801"/>
    </source>
</evidence>
<protein>
    <recommendedName>
        <fullName evidence="9">AMP deaminase</fullName>
        <ecNumber evidence="4">3.5.4.6</ecNumber>
    </recommendedName>
    <alternativeName>
        <fullName evidence="10">Myoadenylate deaminase</fullName>
    </alternativeName>
</protein>
<evidence type="ECO:0000256" key="4">
    <source>
        <dbReference type="ARBA" id="ARBA00012775"/>
    </source>
</evidence>
<dbReference type="PIRSF" id="PIRSF001251">
    <property type="entry name" value="AMP_deaminase_met"/>
    <property type="match status" value="1"/>
</dbReference>
<dbReference type="InterPro" id="IPR006329">
    <property type="entry name" value="AMPD"/>
</dbReference>
<dbReference type="Proteomes" id="UP000646827">
    <property type="component" value="Unassembled WGS sequence"/>
</dbReference>
<evidence type="ECO:0000256" key="10">
    <source>
        <dbReference type="ARBA" id="ARBA00078830"/>
    </source>
</evidence>
<dbReference type="Gene3D" id="3.20.20.140">
    <property type="entry name" value="Metal-dependent hydrolases"/>
    <property type="match status" value="1"/>
</dbReference>
<feature type="compositionally biased region" description="Basic and acidic residues" evidence="11">
    <location>
        <begin position="685"/>
        <end position="697"/>
    </location>
</feature>
<dbReference type="InterPro" id="IPR032466">
    <property type="entry name" value="Metal_Hydrolase"/>
</dbReference>
<dbReference type="UniPathway" id="UPA00591">
    <property type="reaction ID" value="UER00663"/>
</dbReference>
<dbReference type="Pfam" id="PF19326">
    <property type="entry name" value="AMP_deaminase"/>
    <property type="match status" value="1"/>
</dbReference>
<evidence type="ECO:0000256" key="3">
    <source>
        <dbReference type="ARBA" id="ARBA00006676"/>
    </source>
</evidence>
<dbReference type="EMBL" id="JAEPRB010000342">
    <property type="protein sequence ID" value="KAG2216956.1"/>
    <property type="molecule type" value="Genomic_DNA"/>
</dbReference>
<dbReference type="EC" id="3.5.4.6" evidence="4"/>
<evidence type="ECO:0000256" key="7">
    <source>
        <dbReference type="ARBA" id="ARBA00022833"/>
    </source>
</evidence>
<keyword evidence="5" id="KW-0479">Metal-binding</keyword>
<evidence type="ECO:0000313" key="12">
    <source>
        <dbReference type="EMBL" id="KAG2216956.1"/>
    </source>
</evidence>
<proteinExistence type="inferred from homology"/>
<dbReference type="GO" id="GO:0005829">
    <property type="term" value="C:cytosol"/>
    <property type="evidence" value="ECO:0007669"/>
    <property type="project" value="TreeGrafter"/>
</dbReference>
<dbReference type="GO" id="GO:0046033">
    <property type="term" value="P:AMP metabolic process"/>
    <property type="evidence" value="ECO:0007669"/>
    <property type="project" value="TreeGrafter"/>
</dbReference>
<feature type="region of interest" description="Disordered" evidence="11">
    <location>
        <begin position="1"/>
        <end position="23"/>
    </location>
</feature>